<feature type="region of interest" description="Disordered" evidence="1">
    <location>
        <begin position="144"/>
        <end position="168"/>
    </location>
</feature>
<dbReference type="PANTHER" id="PTHR21275">
    <property type="entry name" value="RWD DOMAIN-CONTAINING PROTEIN 4"/>
    <property type="match status" value="1"/>
</dbReference>
<dbReference type="CDD" id="cd23817">
    <property type="entry name" value="RWD-RWDD4"/>
    <property type="match status" value="1"/>
</dbReference>
<dbReference type="Proteomes" id="UP000076420">
    <property type="component" value="Unassembled WGS sequence"/>
</dbReference>
<proteinExistence type="predicted"/>
<dbReference type="STRING" id="6526.A0A2C9JU48"/>
<dbReference type="SMART" id="SM00591">
    <property type="entry name" value="RWD"/>
    <property type="match status" value="1"/>
</dbReference>
<protein>
    <recommendedName>
        <fullName evidence="2">RWD domain-containing protein</fullName>
    </recommendedName>
</protein>
<dbReference type="AlphaFoldDB" id="A0A2C9JU48"/>
<evidence type="ECO:0000313" key="4">
    <source>
        <dbReference type="Proteomes" id="UP000076420"/>
    </source>
</evidence>
<organism evidence="3 4">
    <name type="scientific">Biomphalaria glabrata</name>
    <name type="common">Bloodfluke planorb</name>
    <name type="synonym">Freshwater snail</name>
    <dbReference type="NCBI Taxonomy" id="6526"/>
    <lineage>
        <taxon>Eukaryota</taxon>
        <taxon>Metazoa</taxon>
        <taxon>Spiralia</taxon>
        <taxon>Lophotrochozoa</taxon>
        <taxon>Mollusca</taxon>
        <taxon>Gastropoda</taxon>
        <taxon>Heterobranchia</taxon>
        <taxon>Euthyneura</taxon>
        <taxon>Panpulmonata</taxon>
        <taxon>Hygrophila</taxon>
        <taxon>Lymnaeoidea</taxon>
        <taxon>Planorbidae</taxon>
        <taxon>Biomphalaria</taxon>
    </lineage>
</organism>
<dbReference type="VEuPathDB" id="VectorBase:BGLAX_036085"/>
<name>A0A2C9JU48_BIOGL</name>
<dbReference type="InterPro" id="IPR006575">
    <property type="entry name" value="RWD_dom"/>
</dbReference>
<dbReference type="OrthoDB" id="10045773at2759"/>
<feature type="domain" description="RWD" evidence="2">
    <location>
        <begin position="24"/>
        <end position="126"/>
    </location>
</feature>
<evidence type="ECO:0000313" key="3">
    <source>
        <dbReference type="EnsemblMetazoa" id="BGLB008142-PB"/>
    </source>
</evidence>
<dbReference type="EnsemblMetazoa" id="BGLB008142-RB">
    <property type="protein sequence ID" value="BGLB008142-PB"/>
    <property type="gene ID" value="BGLB008142"/>
</dbReference>
<dbReference type="SUPFAM" id="SSF54495">
    <property type="entry name" value="UBC-like"/>
    <property type="match status" value="1"/>
</dbReference>
<evidence type="ECO:0000259" key="2">
    <source>
        <dbReference type="PROSITE" id="PS50908"/>
    </source>
</evidence>
<dbReference type="Gene3D" id="3.10.110.10">
    <property type="entry name" value="Ubiquitin Conjugating Enzyme"/>
    <property type="match status" value="1"/>
</dbReference>
<dbReference type="KEGG" id="bgt:106068465"/>
<dbReference type="InterPro" id="IPR042770">
    <property type="entry name" value="RWDD4"/>
</dbReference>
<dbReference type="Pfam" id="PF05773">
    <property type="entry name" value="RWD"/>
    <property type="match status" value="1"/>
</dbReference>
<evidence type="ECO:0000256" key="1">
    <source>
        <dbReference type="SAM" id="MobiDB-lite"/>
    </source>
</evidence>
<gene>
    <name evidence="3" type="primary">106068465</name>
</gene>
<reference evidence="3" key="1">
    <citation type="submission" date="2020-05" db="UniProtKB">
        <authorList>
            <consortium name="EnsemblMetazoa"/>
        </authorList>
    </citation>
    <scope>IDENTIFICATION</scope>
    <source>
        <strain evidence="3">BB02</strain>
    </source>
</reference>
<dbReference type="PANTHER" id="PTHR21275:SF1">
    <property type="entry name" value="RWD DOMAIN-CONTAINING PROTEIN 4"/>
    <property type="match status" value="1"/>
</dbReference>
<dbReference type="PROSITE" id="PS50908">
    <property type="entry name" value="RWD"/>
    <property type="match status" value="1"/>
</dbReference>
<dbReference type="VEuPathDB" id="VectorBase:BGLB008142"/>
<sequence length="201" mass="22934">MPRLSRDVLLGNVAGVRAATDKQEELEVLKSIYDGDSAFKQISDTVFQYKFGEEGSYKCFLVEISWPPNYPEELPVINMELFYNKHVVPVVKETVKTGLTHQAEELLGMSMTFSLFEWVKDNLETLLADQPNAPAVLTQQAPAVEEDLEDAPQKKEKKEQMTKSQKRRLFDRFGATTDRPRGWDWVDIIKHLAQTGNKPDS</sequence>
<feature type="compositionally biased region" description="Basic and acidic residues" evidence="1">
    <location>
        <begin position="151"/>
        <end position="161"/>
    </location>
</feature>
<dbReference type="InterPro" id="IPR016135">
    <property type="entry name" value="UBQ-conjugating_enzyme/RWD"/>
</dbReference>
<accession>A0A2C9JU48</accession>